<dbReference type="KEGG" id="alka:J0B03_04250"/>
<dbReference type="AlphaFoldDB" id="A0A974XG66"/>
<dbReference type="KEGG" id="alka:J0B03_05375"/>
<dbReference type="KEGG" id="alka:J0B03_04170"/>
<dbReference type="NCBIfam" id="NF033516">
    <property type="entry name" value="transpos_IS3"/>
    <property type="match status" value="1"/>
</dbReference>
<accession>A0A974XG66</accession>
<proteinExistence type="predicted"/>
<dbReference type="EMBL" id="CP071444">
    <property type="protein sequence ID" value="QSX08096.1"/>
    <property type="molecule type" value="Genomic_DNA"/>
</dbReference>
<organism evidence="3 7">
    <name type="scientific">Alkalibacter rhizosphaerae</name>
    <dbReference type="NCBI Taxonomy" id="2815577"/>
    <lineage>
        <taxon>Bacteria</taxon>
        <taxon>Bacillati</taxon>
        <taxon>Bacillota</taxon>
        <taxon>Clostridia</taxon>
        <taxon>Eubacteriales</taxon>
        <taxon>Eubacteriaceae</taxon>
        <taxon>Alkalibacter</taxon>
    </lineage>
</organism>
<evidence type="ECO:0000313" key="3">
    <source>
        <dbReference type="EMBL" id="QSX09267.1"/>
    </source>
</evidence>
<sequence>MTSQSNRIKVVVAIDEAVLSGARQFKACEVVGISERTYQRWKVQGNDTKDGRPDALRPIPANKLHLEEEKRILEVMNQKEHRSLSPNQVFHKLIDKEGIYIASVSSFYRVLRYFGQVNHRGYAKAPISKNITTHCATGPNQVWMWDITWLPGPVKGIYYYLYMIIDLFSRKVVGWEIWDHESSENASVLVKKAAYSENVLMKNEPLVLHSDNGSPMKGASLLTTLYNLGIVRSNSRPRVSNDNAYIESMFRTVKYMPSFPHNGFSDIETARRWVDAFVDYYNNDHHHSSLKFLTPNQRHNGSSDEILQRRKEILETAKAKNPERWTGPVQNCTMEQAVWLNPSKEKNSEKAC</sequence>
<dbReference type="EMBL" id="CP071444">
    <property type="protein sequence ID" value="QSX09267.1"/>
    <property type="molecule type" value="Genomic_DNA"/>
</dbReference>
<dbReference type="InterPro" id="IPR012337">
    <property type="entry name" value="RNaseH-like_sf"/>
</dbReference>
<dbReference type="KEGG" id="alka:J0B03_05235"/>
<dbReference type="PROSITE" id="PS50994">
    <property type="entry name" value="INTEGRASE"/>
    <property type="match status" value="1"/>
</dbReference>
<name>A0A974XG66_9FIRM</name>
<reference evidence="3" key="1">
    <citation type="submission" date="2021-03" db="EMBL/GenBank/DDBJ databases">
        <title>Alkalibacter marinus sp. nov., isolated from tidal flat sediment.</title>
        <authorList>
            <person name="Namirimu T."/>
            <person name="Yang J.-A."/>
            <person name="Yang S.-H."/>
            <person name="Kim Y.-J."/>
            <person name="Kwon K.K."/>
        </authorList>
    </citation>
    <scope>NUCLEOTIDE SEQUENCE</scope>
    <source>
        <strain evidence="3">ES005</strain>
    </source>
</reference>
<dbReference type="PANTHER" id="PTHR46889:SF5">
    <property type="entry name" value="INTEGRASE PROTEIN"/>
    <property type="match status" value="1"/>
</dbReference>
<dbReference type="SUPFAM" id="SSF53098">
    <property type="entry name" value="Ribonuclease H-like"/>
    <property type="match status" value="1"/>
</dbReference>
<dbReference type="Proteomes" id="UP000663499">
    <property type="component" value="Chromosome"/>
</dbReference>
<dbReference type="InterPro" id="IPR001584">
    <property type="entry name" value="Integrase_cat-core"/>
</dbReference>
<dbReference type="Gene3D" id="3.30.420.10">
    <property type="entry name" value="Ribonuclease H-like superfamily/Ribonuclease H"/>
    <property type="match status" value="1"/>
</dbReference>
<gene>
    <name evidence="3" type="ORF">J0B03_04170</name>
    <name evidence="4" type="ORF">J0B03_04250</name>
    <name evidence="5" type="ORF">J0B03_05235</name>
    <name evidence="6" type="ORF">J0B03_05375</name>
    <name evidence="2" type="ORF">J0B03_09865</name>
</gene>
<keyword evidence="7" id="KW-1185">Reference proteome</keyword>
<dbReference type="KEGG" id="alka:J0B03_09865"/>
<evidence type="ECO:0000313" key="7">
    <source>
        <dbReference type="Proteomes" id="UP000663499"/>
    </source>
</evidence>
<evidence type="ECO:0000313" key="4">
    <source>
        <dbReference type="EMBL" id="QSX09281.1"/>
    </source>
</evidence>
<evidence type="ECO:0000259" key="1">
    <source>
        <dbReference type="PROSITE" id="PS50994"/>
    </source>
</evidence>
<evidence type="ECO:0000313" key="6">
    <source>
        <dbReference type="EMBL" id="QSX09496.1"/>
    </source>
</evidence>
<dbReference type="EMBL" id="CP071444">
    <property type="protein sequence ID" value="QSX09281.1"/>
    <property type="molecule type" value="Genomic_DNA"/>
</dbReference>
<feature type="domain" description="Integrase catalytic" evidence="1">
    <location>
        <begin position="135"/>
        <end position="303"/>
    </location>
</feature>
<evidence type="ECO:0000313" key="2">
    <source>
        <dbReference type="EMBL" id="QSX08096.1"/>
    </source>
</evidence>
<dbReference type="InterPro" id="IPR050900">
    <property type="entry name" value="Transposase_IS3/IS150/IS904"/>
</dbReference>
<dbReference type="Pfam" id="PF00665">
    <property type="entry name" value="rve"/>
    <property type="match status" value="1"/>
</dbReference>
<evidence type="ECO:0000313" key="5">
    <source>
        <dbReference type="EMBL" id="QSX09468.1"/>
    </source>
</evidence>
<dbReference type="InterPro" id="IPR048020">
    <property type="entry name" value="Transpos_IS3"/>
</dbReference>
<dbReference type="EMBL" id="CP071444">
    <property type="protein sequence ID" value="QSX09468.1"/>
    <property type="molecule type" value="Genomic_DNA"/>
</dbReference>
<dbReference type="InterPro" id="IPR036397">
    <property type="entry name" value="RNaseH_sf"/>
</dbReference>
<dbReference type="PANTHER" id="PTHR46889">
    <property type="entry name" value="TRANSPOSASE INSF FOR INSERTION SEQUENCE IS3B-RELATED"/>
    <property type="match status" value="1"/>
</dbReference>
<dbReference type="EMBL" id="CP071444">
    <property type="protein sequence ID" value="QSX09496.1"/>
    <property type="molecule type" value="Genomic_DNA"/>
</dbReference>
<dbReference type="GO" id="GO:0003676">
    <property type="term" value="F:nucleic acid binding"/>
    <property type="evidence" value="ECO:0007669"/>
    <property type="project" value="InterPro"/>
</dbReference>
<dbReference type="RefSeq" id="WP_207299438.1">
    <property type="nucleotide sequence ID" value="NZ_CP071444.1"/>
</dbReference>
<protein>
    <submittedName>
        <fullName evidence="3">IS3 family transposase</fullName>
    </submittedName>
</protein>
<dbReference type="GO" id="GO:0015074">
    <property type="term" value="P:DNA integration"/>
    <property type="evidence" value="ECO:0007669"/>
    <property type="project" value="InterPro"/>
</dbReference>